<dbReference type="InParanoid" id="T1F0P5"/>
<dbReference type="KEGG" id="hro:HELRODRAFT_168544"/>
<evidence type="ECO:0000313" key="9">
    <source>
        <dbReference type="EnsemblMetazoa" id="HelroP168544"/>
    </source>
</evidence>
<gene>
    <name evidence="9" type="primary">20202395</name>
    <name evidence="8" type="ORF">HELRODRAFT_168544</name>
</gene>
<evidence type="ECO:0000256" key="1">
    <source>
        <dbReference type="ARBA" id="ARBA00007297"/>
    </source>
</evidence>
<dbReference type="FunFam" id="1.20.1050.10:FF:000020">
    <property type="entry name" value="Glutathione S-transferase P 1"/>
    <property type="match status" value="1"/>
</dbReference>
<evidence type="ECO:0000256" key="4">
    <source>
        <dbReference type="ARBA" id="ARBA00022679"/>
    </source>
</evidence>
<evidence type="ECO:0000256" key="3">
    <source>
        <dbReference type="ARBA" id="ARBA00012452"/>
    </source>
</evidence>
<dbReference type="RefSeq" id="XP_009012636.1">
    <property type="nucleotide sequence ID" value="XM_009014388.1"/>
</dbReference>
<evidence type="ECO:0000259" key="7">
    <source>
        <dbReference type="PROSITE" id="PS50405"/>
    </source>
</evidence>
<dbReference type="EMBL" id="AMQM01002985">
    <property type="status" value="NOT_ANNOTATED_CDS"/>
    <property type="molecule type" value="Genomic_DNA"/>
</dbReference>
<evidence type="ECO:0000313" key="10">
    <source>
        <dbReference type="Proteomes" id="UP000015101"/>
    </source>
</evidence>
<evidence type="ECO:0000256" key="2">
    <source>
        <dbReference type="ARBA" id="ARBA00011738"/>
    </source>
</evidence>
<proteinExistence type="inferred from homology"/>
<dbReference type="InterPro" id="IPR036249">
    <property type="entry name" value="Thioredoxin-like_sf"/>
</dbReference>
<dbReference type="Pfam" id="PF02798">
    <property type="entry name" value="GST_N"/>
    <property type="match status" value="1"/>
</dbReference>
<dbReference type="HOGENOM" id="CLU_039475_2_1_1"/>
<feature type="domain" description="GST N-terminal" evidence="6">
    <location>
        <begin position="1"/>
        <end position="78"/>
    </location>
</feature>
<dbReference type="SFLD" id="SFLDG00363">
    <property type="entry name" value="AMPS_(cytGST):_Alpha-__Mu-__Pi"/>
    <property type="match status" value="1"/>
</dbReference>
<name>T1F0P5_HELRO</name>
<dbReference type="PANTHER" id="PTHR11571">
    <property type="entry name" value="GLUTATHIONE S-TRANSFERASE"/>
    <property type="match status" value="1"/>
</dbReference>
<sequence length="207" mass="23984">MTVHLVYFPVRGRAQSLKYLCKDNDIQLEEKVVQFGEWADLKPKTPLGQLPYATIDGIDLAQSNAILRYLARKHGLYGKDQNEAAKIDMLNDQQEDLRLSYLQMIYKDYEQGREPFLQKLPDGLKIFEKYLSLNHDGKGYFVGEKASFLDYNVFDLLDNLLVLSPTCLDSFPLLKAFHKRFADKPKLHAYRETEEFKKMPINGNGKQ</sequence>
<dbReference type="InterPro" id="IPR036282">
    <property type="entry name" value="Glutathione-S-Trfase_C_sf"/>
</dbReference>
<organism evidence="9 10">
    <name type="scientific">Helobdella robusta</name>
    <name type="common">Californian leech</name>
    <dbReference type="NCBI Taxonomy" id="6412"/>
    <lineage>
        <taxon>Eukaryota</taxon>
        <taxon>Metazoa</taxon>
        <taxon>Spiralia</taxon>
        <taxon>Lophotrochozoa</taxon>
        <taxon>Annelida</taxon>
        <taxon>Clitellata</taxon>
        <taxon>Hirudinea</taxon>
        <taxon>Rhynchobdellida</taxon>
        <taxon>Glossiphoniidae</taxon>
        <taxon>Helobdella</taxon>
    </lineage>
</organism>
<evidence type="ECO:0000313" key="8">
    <source>
        <dbReference type="EMBL" id="ESO09543.1"/>
    </source>
</evidence>
<comment type="subunit">
    <text evidence="2">Homodimer.</text>
</comment>
<dbReference type="OMA" id="IHHGDEE"/>
<dbReference type="GO" id="GO:0004364">
    <property type="term" value="F:glutathione transferase activity"/>
    <property type="evidence" value="ECO:0000318"/>
    <property type="project" value="GO_Central"/>
</dbReference>
<comment type="similarity">
    <text evidence="1">Belongs to the GST superfamily. Pi family.</text>
</comment>
<dbReference type="AlphaFoldDB" id="T1F0P5"/>
<dbReference type="GO" id="GO:0006749">
    <property type="term" value="P:glutathione metabolic process"/>
    <property type="evidence" value="ECO:0000318"/>
    <property type="project" value="GO_Central"/>
</dbReference>
<dbReference type="EC" id="2.5.1.18" evidence="3"/>
<dbReference type="STRING" id="6412.T1F0P5"/>
<dbReference type="PANTHER" id="PTHR11571:SF141">
    <property type="entry name" value="GLUTATHIONE S-TRANSFERASE"/>
    <property type="match status" value="1"/>
</dbReference>
<dbReference type="PROSITE" id="PS50404">
    <property type="entry name" value="GST_NTER"/>
    <property type="match status" value="1"/>
</dbReference>
<accession>T1F0P5</accession>
<feature type="domain" description="GST C-terminal" evidence="7">
    <location>
        <begin position="80"/>
        <end position="201"/>
    </location>
</feature>
<dbReference type="InterPro" id="IPR040079">
    <property type="entry name" value="Glutathione_S-Trfase"/>
</dbReference>
<dbReference type="CTD" id="20202395"/>
<dbReference type="SUPFAM" id="SSF47616">
    <property type="entry name" value="GST C-terminal domain-like"/>
    <property type="match status" value="1"/>
</dbReference>
<dbReference type="CDD" id="cd03039">
    <property type="entry name" value="GST_N_Sigma_like"/>
    <property type="match status" value="1"/>
</dbReference>
<dbReference type="GeneID" id="20202395"/>
<dbReference type="EnsemblMetazoa" id="HelroT168544">
    <property type="protein sequence ID" value="HelroP168544"/>
    <property type="gene ID" value="HelroG168544"/>
</dbReference>
<dbReference type="SUPFAM" id="SSF52833">
    <property type="entry name" value="Thioredoxin-like"/>
    <property type="match status" value="1"/>
</dbReference>
<reference evidence="10" key="1">
    <citation type="submission" date="2012-12" db="EMBL/GenBank/DDBJ databases">
        <authorList>
            <person name="Hellsten U."/>
            <person name="Grimwood J."/>
            <person name="Chapman J.A."/>
            <person name="Shapiro H."/>
            <person name="Aerts A."/>
            <person name="Otillar R.P."/>
            <person name="Terry A.Y."/>
            <person name="Boore J.L."/>
            <person name="Simakov O."/>
            <person name="Marletaz F."/>
            <person name="Cho S.-J."/>
            <person name="Edsinger-Gonzales E."/>
            <person name="Havlak P."/>
            <person name="Kuo D.-H."/>
            <person name="Larsson T."/>
            <person name="Lv J."/>
            <person name="Arendt D."/>
            <person name="Savage R."/>
            <person name="Osoegawa K."/>
            <person name="de Jong P."/>
            <person name="Lindberg D.R."/>
            <person name="Seaver E.C."/>
            <person name="Weisblat D.A."/>
            <person name="Putnam N.H."/>
            <person name="Grigoriev I.V."/>
            <person name="Rokhsar D.S."/>
        </authorList>
    </citation>
    <scope>NUCLEOTIDE SEQUENCE</scope>
</reference>
<dbReference type="GO" id="GO:0005829">
    <property type="term" value="C:cytosol"/>
    <property type="evidence" value="ECO:0000318"/>
    <property type="project" value="GO_Central"/>
</dbReference>
<dbReference type="PROSITE" id="PS50405">
    <property type="entry name" value="GST_CTER"/>
    <property type="match status" value="1"/>
</dbReference>
<keyword evidence="4" id="KW-0808">Transferase</keyword>
<reference evidence="9" key="3">
    <citation type="submission" date="2015-06" db="UniProtKB">
        <authorList>
            <consortium name="EnsemblMetazoa"/>
        </authorList>
    </citation>
    <scope>IDENTIFICATION</scope>
</reference>
<dbReference type="EMBL" id="KB095959">
    <property type="protein sequence ID" value="ESO09543.1"/>
    <property type="molecule type" value="Genomic_DNA"/>
</dbReference>
<dbReference type="SFLD" id="SFLDG01205">
    <property type="entry name" value="AMPS.1"/>
    <property type="match status" value="1"/>
</dbReference>
<dbReference type="InterPro" id="IPR003082">
    <property type="entry name" value="GST_pi"/>
</dbReference>
<dbReference type="InterPro" id="IPR004045">
    <property type="entry name" value="Glutathione_S-Trfase_N"/>
</dbReference>
<keyword evidence="10" id="KW-1185">Reference proteome</keyword>
<dbReference type="InterPro" id="IPR004046">
    <property type="entry name" value="GST_C"/>
</dbReference>
<dbReference type="Proteomes" id="UP000015101">
    <property type="component" value="Unassembled WGS sequence"/>
</dbReference>
<dbReference type="Gene3D" id="1.20.1050.10">
    <property type="match status" value="1"/>
</dbReference>
<dbReference type="Gene3D" id="3.40.30.10">
    <property type="entry name" value="Glutaredoxin"/>
    <property type="match status" value="1"/>
</dbReference>
<dbReference type="InterPro" id="IPR010987">
    <property type="entry name" value="Glutathione-S-Trfase_C-like"/>
</dbReference>
<dbReference type="OrthoDB" id="4951845at2759"/>
<dbReference type="eggNOG" id="KOG1695">
    <property type="taxonomic scope" value="Eukaryota"/>
</dbReference>
<evidence type="ECO:0000259" key="6">
    <source>
        <dbReference type="PROSITE" id="PS50404"/>
    </source>
</evidence>
<reference evidence="8 10" key="2">
    <citation type="journal article" date="2013" name="Nature">
        <title>Insights into bilaterian evolution from three spiralian genomes.</title>
        <authorList>
            <person name="Simakov O."/>
            <person name="Marletaz F."/>
            <person name="Cho S.J."/>
            <person name="Edsinger-Gonzales E."/>
            <person name="Havlak P."/>
            <person name="Hellsten U."/>
            <person name="Kuo D.H."/>
            <person name="Larsson T."/>
            <person name="Lv J."/>
            <person name="Arendt D."/>
            <person name="Savage R."/>
            <person name="Osoegawa K."/>
            <person name="de Jong P."/>
            <person name="Grimwood J."/>
            <person name="Chapman J.A."/>
            <person name="Shapiro H."/>
            <person name="Aerts A."/>
            <person name="Otillar R.P."/>
            <person name="Terry A.Y."/>
            <person name="Boore J.L."/>
            <person name="Grigoriev I.V."/>
            <person name="Lindberg D.R."/>
            <person name="Seaver E.C."/>
            <person name="Weisblat D.A."/>
            <person name="Putnam N.H."/>
            <person name="Rokhsar D.S."/>
        </authorList>
    </citation>
    <scope>NUCLEOTIDE SEQUENCE</scope>
</reference>
<dbReference type="SFLD" id="SFLDS00019">
    <property type="entry name" value="Glutathione_Transferase_(cytos"/>
    <property type="match status" value="1"/>
</dbReference>
<dbReference type="Pfam" id="PF14497">
    <property type="entry name" value="GST_C_3"/>
    <property type="match status" value="1"/>
</dbReference>
<protein>
    <recommendedName>
        <fullName evidence="3">glutathione transferase</fullName>
        <ecNumber evidence="3">2.5.1.18</ecNumber>
    </recommendedName>
    <alternativeName>
        <fullName evidence="5">GST class-pi</fullName>
    </alternativeName>
</protein>
<dbReference type="PRINTS" id="PR01268">
    <property type="entry name" value="GSTRNSFRASEP"/>
</dbReference>
<evidence type="ECO:0000256" key="5">
    <source>
        <dbReference type="ARBA" id="ARBA00032759"/>
    </source>
</evidence>
<dbReference type="InterPro" id="IPR050213">
    <property type="entry name" value="GST_superfamily"/>
</dbReference>